<keyword evidence="1" id="KW-0812">Transmembrane</keyword>
<keyword evidence="3" id="KW-1185">Reference proteome</keyword>
<sequence>MEWYSGLKMIHMLTAALTALLFVTRVGLDAAGKPGWRTTPLRFLPHINDTILLAAAIGLVIVTPWMPFVHHWLTLKVLLLIGYIVAGLIALKPKYSRKVRVLAAAAALGQLVLIFALALHKPTF</sequence>
<protein>
    <submittedName>
        <fullName evidence="2">SirB2 family protein</fullName>
    </submittedName>
</protein>
<dbReference type="RefSeq" id="WP_344809443.1">
    <property type="nucleotide sequence ID" value="NZ_BAABBO010000022.1"/>
</dbReference>
<keyword evidence="1" id="KW-0472">Membrane</keyword>
<gene>
    <name evidence="2" type="ORF">GCM10022278_38360</name>
</gene>
<evidence type="ECO:0000256" key="1">
    <source>
        <dbReference type="SAM" id="Phobius"/>
    </source>
</evidence>
<dbReference type="EMBL" id="BAABBO010000022">
    <property type="protein sequence ID" value="GAA3978002.1"/>
    <property type="molecule type" value="Genomic_DNA"/>
</dbReference>
<proteinExistence type="predicted"/>
<feature type="transmembrane region" description="Helical" evidence="1">
    <location>
        <begin position="99"/>
        <end position="119"/>
    </location>
</feature>
<reference evidence="3" key="1">
    <citation type="journal article" date="2019" name="Int. J. Syst. Evol. Microbiol.">
        <title>The Global Catalogue of Microorganisms (GCM) 10K type strain sequencing project: providing services to taxonomists for standard genome sequencing and annotation.</title>
        <authorList>
            <consortium name="The Broad Institute Genomics Platform"/>
            <consortium name="The Broad Institute Genome Sequencing Center for Infectious Disease"/>
            <person name="Wu L."/>
            <person name="Ma J."/>
        </authorList>
    </citation>
    <scope>NUCLEOTIDE SEQUENCE [LARGE SCALE GENOMIC DNA]</scope>
    <source>
        <strain evidence="3">JCM 17555</strain>
    </source>
</reference>
<dbReference type="PANTHER" id="PTHR39594:SF1">
    <property type="entry name" value="PROTEIN YCHQ"/>
    <property type="match status" value="1"/>
</dbReference>
<feature type="transmembrane region" description="Helical" evidence="1">
    <location>
        <begin position="73"/>
        <end position="93"/>
    </location>
</feature>
<organism evidence="2 3">
    <name type="scientific">Allohahella marinimesophila</name>
    <dbReference type="NCBI Taxonomy" id="1054972"/>
    <lineage>
        <taxon>Bacteria</taxon>
        <taxon>Pseudomonadati</taxon>
        <taxon>Pseudomonadota</taxon>
        <taxon>Gammaproteobacteria</taxon>
        <taxon>Oceanospirillales</taxon>
        <taxon>Hahellaceae</taxon>
        <taxon>Allohahella</taxon>
    </lineage>
</organism>
<dbReference type="PANTHER" id="PTHR39594">
    <property type="entry name" value="PROTEIN YCHQ"/>
    <property type="match status" value="1"/>
</dbReference>
<dbReference type="Pfam" id="PF04247">
    <property type="entry name" value="SirB"/>
    <property type="match status" value="1"/>
</dbReference>
<dbReference type="PIRSF" id="PIRSF005610">
    <property type="entry name" value="SirB"/>
    <property type="match status" value="1"/>
</dbReference>
<keyword evidence="1" id="KW-1133">Transmembrane helix</keyword>
<name>A0ABP7Q8F6_9GAMM</name>
<feature type="transmembrane region" description="Helical" evidence="1">
    <location>
        <begin position="46"/>
        <end position="66"/>
    </location>
</feature>
<evidence type="ECO:0000313" key="2">
    <source>
        <dbReference type="EMBL" id="GAA3978002.1"/>
    </source>
</evidence>
<dbReference type="Proteomes" id="UP001501337">
    <property type="component" value="Unassembled WGS sequence"/>
</dbReference>
<comment type="caution">
    <text evidence="2">The sequence shown here is derived from an EMBL/GenBank/DDBJ whole genome shotgun (WGS) entry which is preliminary data.</text>
</comment>
<accession>A0ABP7Q8F6</accession>
<dbReference type="InterPro" id="IPR007360">
    <property type="entry name" value="SirB"/>
</dbReference>
<evidence type="ECO:0000313" key="3">
    <source>
        <dbReference type="Proteomes" id="UP001501337"/>
    </source>
</evidence>